<feature type="repeat" description="PPR" evidence="4">
    <location>
        <begin position="864"/>
        <end position="898"/>
    </location>
</feature>
<dbReference type="FunFam" id="1.25.40.10:FF:000031">
    <property type="entry name" value="Pentatricopeptide repeat-containing protein mitochondrial"/>
    <property type="match status" value="1"/>
</dbReference>
<organism evidence="7 8">
    <name type="scientific">Arachis hypogaea</name>
    <name type="common">Peanut</name>
    <dbReference type="NCBI Taxonomy" id="3818"/>
    <lineage>
        <taxon>Eukaryota</taxon>
        <taxon>Viridiplantae</taxon>
        <taxon>Streptophyta</taxon>
        <taxon>Embryophyta</taxon>
        <taxon>Tracheophyta</taxon>
        <taxon>Spermatophyta</taxon>
        <taxon>Magnoliopsida</taxon>
        <taxon>eudicotyledons</taxon>
        <taxon>Gunneridae</taxon>
        <taxon>Pentapetalae</taxon>
        <taxon>rosids</taxon>
        <taxon>fabids</taxon>
        <taxon>Fabales</taxon>
        <taxon>Fabaceae</taxon>
        <taxon>Papilionoideae</taxon>
        <taxon>50 kb inversion clade</taxon>
        <taxon>dalbergioids sensu lato</taxon>
        <taxon>Dalbergieae</taxon>
        <taxon>Pterocarpus clade</taxon>
        <taxon>Arachis</taxon>
    </lineage>
</organism>
<dbReference type="PANTHER" id="PTHR47926:SF530">
    <property type="entry name" value="DYW DOMAIN-CONTAINING PROTEIN"/>
    <property type="match status" value="1"/>
</dbReference>
<feature type="repeat" description="PPR" evidence="4">
    <location>
        <begin position="359"/>
        <end position="393"/>
    </location>
</feature>
<evidence type="ECO:0000256" key="4">
    <source>
        <dbReference type="PROSITE-ProRule" id="PRU00708"/>
    </source>
</evidence>
<dbReference type="GO" id="GO:0009451">
    <property type="term" value="P:RNA modification"/>
    <property type="evidence" value="ECO:0007669"/>
    <property type="project" value="InterPro"/>
</dbReference>
<dbReference type="GO" id="GO:0008270">
    <property type="term" value="F:zinc ion binding"/>
    <property type="evidence" value="ECO:0007669"/>
    <property type="project" value="InterPro"/>
</dbReference>
<feature type="repeat" description="PPR" evidence="4">
    <location>
        <begin position="460"/>
        <end position="494"/>
    </location>
</feature>
<dbReference type="Pfam" id="PF20430">
    <property type="entry name" value="Eplus_motif"/>
    <property type="match status" value="1"/>
</dbReference>
<evidence type="ECO:0000256" key="3">
    <source>
        <dbReference type="ARBA" id="ARBA00022946"/>
    </source>
</evidence>
<dbReference type="FunFam" id="1.25.40.10:FF:000227">
    <property type="entry name" value="Pentatricopeptide repeat-containing protein At3g13880"/>
    <property type="match status" value="1"/>
</dbReference>
<dbReference type="FunFam" id="1.25.40.10:FF:000578">
    <property type="entry name" value="Pentatricopeptide repeat-containing protein"/>
    <property type="match status" value="1"/>
</dbReference>
<dbReference type="Pfam" id="PF14432">
    <property type="entry name" value="DYW_deaminase"/>
    <property type="match status" value="1"/>
</dbReference>
<gene>
    <name evidence="7" type="ORF">Ahy_A06g027716</name>
</gene>
<dbReference type="FunFam" id="1.25.40.10:FF:000488">
    <property type="entry name" value="Pentatricopeptide repeat-containing protein, mitochondrial"/>
    <property type="match status" value="1"/>
</dbReference>
<keyword evidence="3" id="KW-0809">Transit peptide</keyword>
<dbReference type="InterPro" id="IPR011990">
    <property type="entry name" value="TPR-like_helical_dom_sf"/>
</dbReference>
<dbReference type="FunFam" id="1.25.40.10:FF:000366">
    <property type="entry name" value="Pentatricopeptide (PPR) repeat-containing protein"/>
    <property type="match status" value="1"/>
</dbReference>
<dbReference type="Pfam" id="PF13041">
    <property type="entry name" value="PPR_2"/>
    <property type="match status" value="5"/>
</dbReference>
<dbReference type="Gene3D" id="1.25.40.10">
    <property type="entry name" value="Tetratricopeptide repeat domain"/>
    <property type="match status" value="6"/>
</dbReference>
<comment type="similarity">
    <text evidence="1">Belongs to the PPR family. PCMP-H subfamily.</text>
</comment>
<dbReference type="GO" id="GO:0003723">
    <property type="term" value="F:RNA binding"/>
    <property type="evidence" value="ECO:0007669"/>
    <property type="project" value="InterPro"/>
</dbReference>
<comment type="caution">
    <text evidence="7">The sequence shown here is derived from an EMBL/GenBank/DDBJ whole genome shotgun (WGS) entry which is preliminary data.</text>
</comment>
<evidence type="ECO:0000313" key="7">
    <source>
        <dbReference type="EMBL" id="RYR52845.1"/>
    </source>
</evidence>
<evidence type="ECO:0000256" key="1">
    <source>
        <dbReference type="ARBA" id="ARBA00006643"/>
    </source>
</evidence>
<evidence type="ECO:0000256" key="2">
    <source>
        <dbReference type="ARBA" id="ARBA00022737"/>
    </source>
</evidence>
<dbReference type="FunFam" id="1.25.40.10:FF:000285">
    <property type="entry name" value="Pentatricopeptide repeat-containing protein, chloroplastic"/>
    <property type="match status" value="1"/>
</dbReference>
<evidence type="ECO:0000256" key="5">
    <source>
        <dbReference type="SAM" id="MobiDB-lite"/>
    </source>
</evidence>
<evidence type="ECO:0000313" key="8">
    <source>
        <dbReference type="Proteomes" id="UP000289738"/>
    </source>
</evidence>
<dbReference type="InterPro" id="IPR046849">
    <property type="entry name" value="E2_motif"/>
</dbReference>
<feature type="repeat" description="PPR" evidence="4">
    <location>
        <begin position="763"/>
        <end position="797"/>
    </location>
</feature>
<proteinExistence type="inferred from homology"/>
<name>A0A445CPL0_ARAHY</name>
<feature type="compositionally biased region" description="Basic and acidic residues" evidence="5">
    <location>
        <begin position="49"/>
        <end position="63"/>
    </location>
</feature>
<dbReference type="EMBL" id="SDMP01000006">
    <property type="protein sequence ID" value="RYR52845.1"/>
    <property type="molecule type" value="Genomic_DNA"/>
</dbReference>
<feature type="region of interest" description="Disordered" evidence="5">
    <location>
        <begin position="1"/>
        <end position="82"/>
    </location>
</feature>
<keyword evidence="2" id="KW-0677">Repeat</keyword>
<dbReference type="Pfam" id="PF01535">
    <property type="entry name" value="PPR"/>
    <property type="match status" value="5"/>
</dbReference>
<sequence>MKNKCTPKPLTFEKATTVTGRPRAGRIRWRIGRARKKTANKGFDLDNADSTKKGSSDSHERRQWITPFGGGTNESKEDQQSEKGSAVEFQSFTLLSLTQLFQVPKVFHRAAVRLTLATRRAALLSHLVVRYPPLVRQREHLQVLLRSSCPSSVRRVRWQLASVRRQLAVVVTSSPSSVASSPVFVASFPSSGALPQTSAHYPLRRIRKKKNYNSEEEFEKKILDTNNHLVGLQHSWNSVTMVSMNRTRLRLWYIKFLPHSIFQCLYLPFKNPTIQTFVSQAAVDLTSQYSTQPSISYSNLLSQCVATKSLHLGMVVHAHMIKFGFSNNQSLKNHLVTMYSKCHHFGVARKLVDQSAEPDLVSWSALISGFVQNGLVNEALSALSDMCMLGVKCNEFTFPSVLKACSIKKDLNMGKKVHGMTVVTGFDSDGFVANALVVMYAKCGQLGESRRLFGTIEERNVVLWNALFSCYMQSDFYVEAVDMFKDMVQRGVRPNEFSLSIILNACAGLRDGGLGRMLHGILLKLGHDSDQFSKNALVDMYAKAGESKDAVAVFREIKHPDIVSWNAVIAGCVLHECNDLALMLLEEMKSSGTCPNLFTFSSALKCCAAMGLKDLGRQLHSSLLKMDTNSDLFSAVGLIDMYSKCEMMDDARIAFELMPKKDIIAWNALISGYSLCGDDLEAVSLFAKLHHEDTDFNQTTLSTVLKSVATLMAIKMCKQLHALSIKYGIYSDFYVINSLLDGYGKCNYIGEASKIFEERTWEDLVAYTSMITAYSQYGDGEEALKLYLQMQHADIKPDAFVCSSLLNACSNLSAYEQGKQLHVHTIKFGFMSDIFASNSLVNMYAKCGSIEDAGRAFSEIPKRGIVSWSAMIGGLAQHGQGKQALQLFSQMLEDGVPPNHITLVSVLCACNHCGLVSEGKQYFETMEEKFGIKPTQEHYACMIDLLGRSGKLNEAMELVNSISFEADASVWGALLGAARIHKNVEVGQKAAEMLFVLEPEKSGTHVLLANIYASAGMWENVAKVRKLMKESNVKKEPGMSWLEVKDKVYTFIVGDRSHSRSDEIYAKLDELSDLLSKVGYRPIIDIDLHNVNQSEKEKLLYHHSEKLAVAFGLIATPPGAPIRVKKNLRVCVDCHTFFKFVCKIVLREIIVRDINRFHHFKDGSCSCGDYW</sequence>
<dbReference type="InterPro" id="IPR032867">
    <property type="entry name" value="DYW_dom"/>
</dbReference>
<dbReference type="Pfam" id="PF20431">
    <property type="entry name" value="E_motif"/>
    <property type="match status" value="1"/>
</dbReference>
<feature type="compositionally biased region" description="Basic residues" evidence="5">
    <location>
        <begin position="23"/>
        <end position="39"/>
    </location>
</feature>
<dbReference type="InterPro" id="IPR046848">
    <property type="entry name" value="E_motif"/>
</dbReference>
<feature type="domain" description="DYW" evidence="6">
    <location>
        <begin position="1079"/>
        <end position="1171"/>
    </location>
</feature>
<reference evidence="7 8" key="1">
    <citation type="submission" date="2019-01" db="EMBL/GenBank/DDBJ databases">
        <title>Sequencing of cultivated peanut Arachis hypogaea provides insights into genome evolution and oil improvement.</title>
        <authorList>
            <person name="Chen X."/>
        </authorList>
    </citation>
    <scope>NUCLEOTIDE SEQUENCE [LARGE SCALE GENOMIC DNA]</scope>
    <source>
        <strain evidence="8">cv. Fuhuasheng</strain>
        <tissue evidence="7">Leaves</tissue>
    </source>
</reference>
<dbReference type="Proteomes" id="UP000289738">
    <property type="component" value="Chromosome A06"/>
</dbReference>
<dbReference type="NCBIfam" id="TIGR00756">
    <property type="entry name" value="PPR"/>
    <property type="match status" value="5"/>
</dbReference>
<dbReference type="InterPro" id="IPR002885">
    <property type="entry name" value="PPR_rpt"/>
</dbReference>
<protein>
    <recommendedName>
        <fullName evidence="6">DYW domain-containing protein</fullName>
    </recommendedName>
</protein>
<dbReference type="AlphaFoldDB" id="A0A445CPL0"/>
<accession>A0A445CPL0</accession>
<dbReference type="InterPro" id="IPR046960">
    <property type="entry name" value="PPR_At4g14850-like_plant"/>
</dbReference>
<evidence type="ECO:0000259" key="6">
    <source>
        <dbReference type="Pfam" id="PF14432"/>
    </source>
</evidence>
<dbReference type="PANTHER" id="PTHR47926">
    <property type="entry name" value="PENTATRICOPEPTIDE REPEAT-CONTAINING PROTEIN"/>
    <property type="match status" value="1"/>
</dbReference>
<keyword evidence="8" id="KW-1185">Reference proteome</keyword>
<dbReference type="PROSITE" id="PS51375">
    <property type="entry name" value="PPR"/>
    <property type="match status" value="5"/>
</dbReference>
<feature type="repeat" description="PPR" evidence="4">
    <location>
        <begin position="561"/>
        <end position="595"/>
    </location>
</feature>